<evidence type="ECO:0000259" key="4">
    <source>
        <dbReference type="Pfam" id="PF25564"/>
    </source>
</evidence>
<sequence>MKHKGIWLRLLPLLTLGTFSAAQAASTYCTAVYASSSSDIGAFNPKDGSLMFTPVTGQTNINVNAVSLNPVDGYLYWVDQTAQAQYGGTLGLVFQYYYFNVYRKKADGSGSVQNVGYINRGSNNADLIAGGFDANGTYYAMGTARVVSKVANIAASSGTGQLSATSFTINSSTISLYNGTNGDLAFDASGRMWVSVENTNRQTLLANVDSSNGTVISSQFLRDSSGNILTATSNTGVNGLTIDAADNAFYISSTIASVTGLSRVNTTTGNTTLINSTTRTDLGSCSVVPNVPTISKTFTPSSATLSAGGTATSALEITVGNSNLAPIYLYSPLTDTLPNGMTIPNGATVTTTCTNGTVSSNTTSVTLPAGTSVPVGGCTIDVSQVSVSSAGTYTNTIGAGSLVTSSGTVGTAANASFTVAPPPAPQFSIAKTDNGATFYTGTTATYAVTVTNTVAGSTSSGAINIRDALPAGLTFSNVALSGGVSGTISNASAAGSSGTVGWDFTPTTPMTQNQSVTFTLTVNVGASTPTGTNSITNYASVGGGGGSAAPTPSSTCTTQCGSDSTTVAAPSGSDLTITKTDGTGTIPANGSTTYTIRVTNNGPAEVTGAVLRDAPPSGMTFGAVACSTAFGNVCTTAPTPAQVSSGVALPTLASGAFYEITVAASTTLTSGSVANTATVTAPASITANNTATDTNTVATVSTTQPARNVSSFPAACDVVDWSRSDITGTAVGQTGPKTFNSRNNLGLTRPTTAGHS</sequence>
<dbReference type="EMBL" id="CP149783">
    <property type="protein sequence ID" value="WYF46032.1"/>
    <property type="molecule type" value="Genomic_DNA"/>
</dbReference>
<dbReference type="InterPro" id="IPR051172">
    <property type="entry name" value="Chlamydia_OmcB"/>
</dbReference>
<feature type="signal peptide" evidence="2">
    <location>
        <begin position="1"/>
        <end position="24"/>
    </location>
</feature>
<dbReference type="RefSeq" id="WP_339097435.1">
    <property type="nucleotide sequence ID" value="NZ_CP149783.1"/>
</dbReference>
<reference evidence="5" key="1">
    <citation type="submission" date="2024-03" db="EMBL/GenBank/DDBJ databases">
        <title>Deinococcus weizhi sp. nov., isolated from human skin.</title>
        <authorList>
            <person name="Wei Z."/>
            <person name="Tian F."/>
            <person name="Yang C."/>
            <person name="Xin L.T."/>
            <person name="Wen Z.J."/>
            <person name="Lan K.C."/>
            <person name="Yu L."/>
            <person name="Zhe W."/>
            <person name="Dan F.D."/>
            <person name="Jun W."/>
            <person name="Rui Z."/>
            <person name="Yong X.J."/>
            <person name="Ting Y."/>
            <person name="Wei X."/>
            <person name="Xu Z.G."/>
            <person name="Xin Z."/>
            <person name="Dong F.G."/>
            <person name="Ni X.M."/>
            <person name="Zheng M.G."/>
            <person name="Chun Y."/>
            <person name="Qian W.X."/>
        </authorList>
    </citation>
    <scope>NUCLEOTIDE SEQUENCE</scope>
    <source>
        <strain evidence="5">VB142</strain>
    </source>
</reference>
<accession>A0AAU6Q6R3</accession>
<dbReference type="Pfam" id="PF01345">
    <property type="entry name" value="DUF11"/>
    <property type="match status" value="2"/>
</dbReference>
<organism evidence="5">
    <name type="scientific">Deinococcus sp. VB142</name>
    <dbReference type="NCBI Taxonomy" id="3112952"/>
    <lineage>
        <taxon>Bacteria</taxon>
        <taxon>Thermotogati</taxon>
        <taxon>Deinococcota</taxon>
        <taxon>Deinococci</taxon>
        <taxon>Deinococcales</taxon>
        <taxon>Deinococcaceae</taxon>
        <taxon>Deinococcus</taxon>
    </lineage>
</organism>
<dbReference type="PANTHER" id="PTHR34819">
    <property type="entry name" value="LARGE CYSTEINE-RICH PERIPLASMIC PROTEIN OMCB"/>
    <property type="match status" value="1"/>
</dbReference>
<dbReference type="NCBIfam" id="TIGR01451">
    <property type="entry name" value="B_ant_repeat"/>
    <property type="match status" value="2"/>
</dbReference>
<evidence type="ECO:0000256" key="1">
    <source>
        <dbReference type="SAM" id="MobiDB-lite"/>
    </source>
</evidence>
<dbReference type="InterPro" id="IPR057693">
    <property type="entry name" value="DUF7933"/>
</dbReference>
<keyword evidence="2" id="KW-0732">Signal</keyword>
<dbReference type="SUPFAM" id="SSF63825">
    <property type="entry name" value="YWTD domain"/>
    <property type="match status" value="1"/>
</dbReference>
<feature type="domain" description="DUF7933" evidence="4">
    <location>
        <begin position="292"/>
        <end position="419"/>
    </location>
</feature>
<evidence type="ECO:0000256" key="2">
    <source>
        <dbReference type="SAM" id="SignalP"/>
    </source>
</evidence>
<dbReference type="InterPro" id="IPR001434">
    <property type="entry name" value="OmcB-like_DUF11"/>
</dbReference>
<feature type="domain" description="DUF11" evidence="3">
    <location>
        <begin position="428"/>
        <end position="542"/>
    </location>
</feature>
<feature type="domain" description="DUF11" evidence="3">
    <location>
        <begin position="574"/>
        <end position="694"/>
    </location>
</feature>
<protein>
    <recommendedName>
        <fullName evidence="6">DUF11 domain-containing protein</fullName>
    </recommendedName>
</protein>
<evidence type="ECO:0008006" key="6">
    <source>
        <dbReference type="Google" id="ProtNLM"/>
    </source>
</evidence>
<dbReference type="InterPro" id="IPR047589">
    <property type="entry name" value="DUF11_rpt"/>
</dbReference>
<evidence type="ECO:0000259" key="3">
    <source>
        <dbReference type="Pfam" id="PF01345"/>
    </source>
</evidence>
<gene>
    <name evidence="5" type="ORF">WDJ50_16550</name>
</gene>
<proteinExistence type="predicted"/>
<name>A0AAU6Q6R3_9DEIO</name>
<evidence type="ECO:0000313" key="5">
    <source>
        <dbReference type="EMBL" id="WYF46032.1"/>
    </source>
</evidence>
<dbReference type="AlphaFoldDB" id="A0AAU6Q6R3"/>
<dbReference type="Pfam" id="PF25564">
    <property type="entry name" value="DUF7933"/>
    <property type="match status" value="1"/>
</dbReference>
<feature type="region of interest" description="Disordered" evidence="1">
    <location>
        <begin position="729"/>
        <end position="756"/>
    </location>
</feature>
<feature type="chain" id="PRO_5043504069" description="DUF11 domain-containing protein" evidence="2">
    <location>
        <begin position="25"/>
        <end position="756"/>
    </location>
</feature>